<evidence type="ECO:0008006" key="4">
    <source>
        <dbReference type="Google" id="ProtNLM"/>
    </source>
</evidence>
<dbReference type="AlphaFoldDB" id="A0A165TU13"/>
<gene>
    <name evidence="2" type="ORF">DAEQUDRAFT_661785</name>
</gene>
<reference evidence="2 3" key="1">
    <citation type="journal article" date="2016" name="Mol. Biol. Evol.">
        <title>Comparative Genomics of Early-Diverging Mushroom-Forming Fungi Provides Insights into the Origins of Lignocellulose Decay Capabilities.</title>
        <authorList>
            <person name="Nagy L.G."/>
            <person name="Riley R."/>
            <person name="Tritt A."/>
            <person name="Adam C."/>
            <person name="Daum C."/>
            <person name="Floudas D."/>
            <person name="Sun H."/>
            <person name="Yadav J.S."/>
            <person name="Pangilinan J."/>
            <person name="Larsson K.H."/>
            <person name="Matsuura K."/>
            <person name="Barry K."/>
            <person name="Labutti K."/>
            <person name="Kuo R."/>
            <person name="Ohm R.A."/>
            <person name="Bhattacharya S.S."/>
            <person name="Shirouzu T."/>
            <person name="Yoshinaga Y."/>
            <person name="Martin F.M."/>
            <person name="Grigoriev I.V."/>
            <person name="Hibbett D.S."/>
        </authorList>
    </citation>
    <scope>NUCLEOTIDE SEQUENCE [LARGE SCALE GENOMIC DNA]</scope>
    <source>
        <strain evidence="2 3">L-15889</strain>
    </source>
</reference>
<name>A0A165TU13_9APHY</name>
<dbReference type="OrthoDB" id="5340910at2759"/>
<dbReference type="InterPro" id="IPR036028">
    <property type="entry name" value="SH3-like_dom_sf"/>
</dbReference>
<keyword evidence="3" id="KW-1185">Reference proteome</keyword>
<dbReference type="STRING" id="1314783.A0A165TU13"/>
<sequence>MSVRPFSPSDLWQFPKPPHDKRRSRPPTRVVSPESAEMEVDALTAESADTETASHFARVETIRRPFEPALEDEMGVVPGERVRMLQRFPDGWAYAEKVGSRRRGIIPIDCLRTPEEDLPAFLASKRLSSYRPLSVHTKSEETEYSTSGLAI</sequence>
<proteinExistence type="predicted"/>
<evidence type="ECO:0000313" key="3">
    <source>
        <dbReference type="Proteomes" id="UP000076727"/>
    </source>
</evidence>
<feature type="region of interest" description="Disordered" evidence="1">
    <location>
        <begin position="1"/>
        <end position="37"/>
    </location>
</feature>
<dbReference type="SUPFAM" id="SSF50044">
    <property type="entry name" value="SH3-domain"/>
    <property type="match status" value="1"/>
</dbReference>
<accession>A0A165TU13</accession>
<organism evidence="2 3">
    <name type="scientific">Daedalea quercina L-15889</name>
    <dbReference type="NCBI Taxonomy" id="1314783"/>
    <lineage>
        <taxon>Eukaryota</taxon>
        <taxon>Fungi</taxon>
        <taxon>Dikarya</taxon>
        <taxon>Basidiomycota</taxon>
        <taxon>Agaricomycotina</taxon>
        <taxon>Agaricomycetes</taxon>
        <taxon>Polyporales</taxon>
        <taxon>Fomitopsis</taxon>
    </lineage>
</organism>
<evidence type="ECO:0000313" key="2">
    <source>
        <dbReference type="EMBL" id="KZT73951.1"/>
    </source>
</evidence>
<dbReference type="Gene3D" id="2.30.30.40">
    <property type="entry name" value="SH3 Domains"/>
    <property type="match status" value="1"/>
</dbReference>
<protein>
    <recommendedName>
        <fullName evidence="4">SH3 domain-containing protein</fullName>
    </recommendedName>
</protein>
<dbReference type="Proteomes" id="UP000076727">
    <property type="component" value="Unassembled WGS sequence"/>
</dbReference>
<evidence type="ECO:0000256" key="1">
    <source>
        <dbReference type="SAM" id="MobiDB-lite"/>
    </source>
</evidence>
<dbReference type="EMBL" id="KV429035">
    <property type="protein sequence ID" value="KZT73951.1"/>
    <property type="molecule type" value="Genomic_DNA"/>
</dbReference>
<feature type="region of interest" description="Disordered" evidence="1">
    <location>
        <begin position="132"/>
        <end position="151"/>
    </location>
</feature>